<evidence type="ECO:0000313" key="2">
    <source>
        <dbReference type="Proteomes" id="UP001152798"/>
    </source>
</evidence>
<reference evidence="1" key="1">
    <citation type="submission" date="2022-01" db="EMBL/GenBank/DDBJ databases">
        <authorList>
            <person name="King R."/>
        </authorList>
    </citation>
    <scope>NUCLEOTIDE SEQUENCE</scope>
</reference>
<protein>
    <submittedName>
        <fullName evidence="1">Uncharacterized protein</fullName>
    </submittedName>
</protein>
<accession>A0A9P0E0Q5</accession>
<gene>
    <name evidence="1" type="ORF">NEZAVI_LOCUS1479</name>
</gene>
<name>A0A9P0E0Q5_NEZVI</name>
<dbReference type="Proteomes" id="UP001152798">
    <property type="component" value="Chromosome 1"/>
</dbReference>
<evidence type="ECO:0000313" key="1">
    <source>
        <dbReference type="EMBL" id="CAH1390247.1"/>
    </source>
</evidence>
<organism evidence="1 2">
    <name type="scientific">Nezara viridula</name>
    <name type="common">Southern green stink bug</name>
    <name type="synonym">Cimex viridulus</name>
    <dbReference type="NCBI Taxonomy" id="85310"/>
    <lineage>
        <taxon>Eukaryota</taxon>
        <taxon>Metazoa</taxon>
        <taxon>Ecdysozoa</taxon>
        <taxon>Arthropoda</taxon>
        <taxon>Hexapoda</taxon>
        <taxon>Insecta</taxon>
        <taxon>Pterygota</taxon>
        <taxon>Neoptera</taxon>
        <taxon>Paraneoptera</taxon>
        <taxon>Hemiptera</taxon>
        <taxon>Heteroptera</taxon>
        <taxon>Panheteroptera</taxon>
        <taxon>Pentatomomorpha</taxon>
        <taxon>Pentatomoidea</taxon>
        <taxon>Pentatomidae</taxon>
        <taxon>Pentatominae</taxon>
        <taxon>Nezara</taxon>
    </lineage>
</organism>
<keyword evidence="2" id="KW-1185">Reference proteome</keyword>
<sequence>MGTTSTPNYGSSILPLLEYGVRTSLGTALDLHPPGRRSPIQLPTRSALSSAISANPRCPAVGDLEEASQRESQDYQWHLFESSWPEDVQVKPPITGAGTRGLDQISSVKRSFPTGGKSTQRYQMYRTRRISRSRVASLVVCDVPLAHVVRQ</sequence>
<proteinExistence type="predicted"/>
<dbReference type="AlphaFoldDB" id="A0A9P0E0Q5"/>
<dbReference type="EMBL" id="OV725077">
    <property type="protein sequence ID" value="CAH1390247.1"/>
    <property type="molecule type" value="Genomic_DNA"/>
</dbReference>